<evidence type="ECO:0008006" key="6">
    <source>
        <dbReference type="Google" id="ProtNLM"/>
    </source>
</evidence>
<sequence>MAVQPTPLTRRQFIASTALATGAVAMGAAPAFAQKPKLVYWAYQFLRSSDESRVAFAKEWAKQNNVDIQITLVPWKEFMAKISAAIHAKATPDIVENGGVQLRSQGQLLEVTDVYEQLEKEHGGWLGAAALYMKEADGRVHHILYGLTGSMVIARNDLVAKAGATLPAETWEDLFEVAKKTHRPPRVYGLGQPVSNQTDSNIWEQIMRAYGSRIADEQGKNVVLGDYKSDVWAFMDFFEAVWESGVLPPGVTTWDNTMNNSTYQAGKSVIALNPITITLWLEKNDSDLLPKTGHYPFPKGPKDHVWDVGYASRSILKYTKQP</sequence>
<feature type="signal peptide" evidence="3">
    <location>
        <begin position="1"/>
        <end position="33"/>
    </location>
</feature>
<comment type="similarity">
    <text evidence="2">Belongs to the bacterial solute-binding protein 1 family.</text>
</comment>
<evidence type="ECO:0000256" key="3">
    <source>
        <dbReference type="SAM" id="SignalP"/>
    </source>
</evidence>
<dbReference type="InterPro" id="IPR006059">
    <property type="entry name" value="SBP"/>
</dbReference>
<dbReference type="PROSITE" id="PS51318">
    <property type="entry name" value="TAT"/>
    <property type="match status" value="1"/>
</dbReference>
<evidence type="ECO:0000256" key="2">
    <source>
        <dbReference type="ARBA" id="ARBA00008520"/>
    </source>
</evidence>
<keyword evidence="5" id="KW-1185">Reference proteome</keyword>
<dbReference type="InterPro" id="IPR006311">
    <property type="entry name" value="TAT_signal"/>
</dbReference>
<dbReference type="SUPFAM" id="SSF53850">
    <property type="entry name" value="Periplasmic binding protein-like II"/>
    <property type="match status" value="1"/>
</dbReference>
<evidence type="ECO:0000313" key="5">
    <source>
        <dbReference type="Proteomes" id="UP000019141"/>
    </source>
</evidence>
<dbReference type="PANTHER" id="PTHR43649">
    <property type="entry name" value="ARABINOSE-BINDING PROTEIN-RELATED"/>
    <property type="match status" value="1"/>
</dbReference>
<dbReference type="Pfam" id="PF01547">
    <property type="entry name" value="SBP_bac_1"/>
    <property type="match status" value="1"/>
</dbReference>
<dbReference type="AlphaFoldDB" id="W4LB91"/>
<accession>W4LB91</accession>
<dbReference type="Gene3D" id="3.40.190.10">
    <property type="entry name" value="Periplasmic binding protein-like II"/>
    <property type="match status" value="1"/>
</dbReference>
<feature type="chain" id="PRO_5004845716" description="ABC transporter substrate-binding protein" evidence="3">
    <location>
        <begin position="34"/>
        <end position="322"/>
    </location>
</feature>
<reference evidence="4 5" key="1">
    <citation type="journal article" date="2014" name="Nature">
        <title>An environmental bacterial taxon with a large and distinct metabolic repertoire.</title>
        <authorList>
            <person name="Wilson M.C."/>
            <person name="Mori T."/>
            <person name="Ruckert C."/>
            <person name="Uria A.R."/>
            <person name="Helf M.J."/>
            <person name="Takada K."/>
            <person name="Gernert C."/>
            <person name="Steffens U.A."/>
            <person name="Heycke N."/>
            <person name="Schmitt S."/>
            <person name="Rinke C."/>
            <person name="Helfrich E.J."/>
            <person name="Brachmann A.O."/>
            <person name="Gurgui C."/>
            <person name="Wakimoto T."/>
            <person name="Kracht M."/>
            <person name="Crusemann M."/>
            <person name="Hentschel U."/>
            <person name="Abe I."/>
            <person name="Matsunaga S."/>
            <person name="Kalinowski J."/>
            <person name="Takeyama H."/>
            <person name="Piel J."/>
        </authorList>
    </citation>
    <scope>NUCLEOTIDE SEQUENCE [LARGE SCALE GENOMIC DNA]</scope>
    <source>
        <strain evidence="5">TSY1</strain>
    </source>
</reference>
<dbReference type="PANTHER" id="PTHR43649:SF12">
    <property type="entry name" value="DIACETYLCHITOBIOSE BINDING PROTEIN DASA"/>
    <property type="match status" value="1"/>
</dbReference>
<gene>
    <name evidence="4" type="ORF">ETSY1_34175</name>
</gene>
<comment type="subcellular location">
    <subcellularLocation>
        <location evidence="1">Periplasm</location>
    </subcellularLocation>
</comment>
<protein>
    <recommendedName>
        <fullName evidence="6">ABC transporter substrate-binding protein</fullName>
    </recommendedName>
</protein>
<dbReference type="EMBL" id="AZHW01001043">
    <property type="protein sequence ID" value="ETW94591.1"/>
    <property type="molecule type" value="Genomic_DNA"/>
</dbReference>
<dbReference type="HOGENOM" id="CLU_031285_13_2_7"/>
<dbReference type="GO" id="GO:0042597">
    <property type="term" value="C:periplasmic space"/>
    <property type="evidence" value="ECO:0007669"/>
    <property type="project" value="UniProtKB-SubCell"/>
</dbReference>
<evidence type="ECO:0000256" key="1">
    <source>
        <dbReference type="ARBA" id="ARBA00004418"/>
    </source>
</evidence>
<evidence type="ECO:0000313" key="4">
    <source>
        <dbReference type="EMBL" id="ETW94591.1"/>
    </source>
</evidence>
<name>W4LB91_ENTF1</name>
<dbReference type="InterPro" id="IPR050490">
    <property type="entry name" value="Bact_solute-bd_prot1"/>
</dbReference>
<comment type="caution">
    <text evidence="4">The sequence shown here is derived from an EMBL/GenBank/DDBJ whole genome shotgun (WGS) entry which is preliminary data.</text>
</comment>
<keyword evidence="3" id="KW-0732">Signal</keyword>
<dbReference type="Proteomes" id="UP000019141">
    <property type="component" value="Unassembled WGS sequence"/>
</dbReference>
<organism evidence="4 5">
    <name type="scientific">Entotheonella factor</name>
    <dbReference type="NCBI Taxonomy" id="1429438"/>
    <lineage>
        <taxon>Bacteria</taxon>
        <taxon>Pseudomonadati</taxon>
        <taxon>Nitrospinota/Tectimicrobiota group</taxon>
        <taxon>Candidatus Tectimicrobiota</taxon>
        <taxon>Candidatus Entotheonellia</taxon>
        <taxon>Candidatus Entotheonellales</taxon>
        <taxon>Candidatus Entotheonellaceae</taxon>
        <taxon>Candidatus Entotheonella</taxon>
    </lineage>
</organism>
<proteinExistence type="inferred from homology"/>